<accession>A0A328WKY7</accession>
<sequence length="108" mass="12861">MRIGRGRMEHQIRIIWDNNAKSDLKLIYDFIKLKSPQGAKNVINDIVTNAKNIKFTQQYQVDEILGEPYRRIVVRNYKIIYKIQSESEIRILQIFDTRQNPIKLKGKE</sequence>
<dbReference type="EMBL" id="QLSV01000014">
    <property type="protein sequence ID" value="RAR46880.1"/>
    <property type="molecule type" value="Genomic_DNA"/>
</dbReference>
<proteinExistence type="predicted"/>
<dbReference type="Pfam" id="PF05016">
    <property type="entry name" value="ParE_toxin"/>
    <property type="match status" value="1"/>
</dbReference>
<gene>
    <name evidence="2" type="ORF">B0I10_114101</name>
</gene>
<dbReference type="Gene3D" id="3.30.2310.20">
    <property type="entry name" value="RelE-like"/>
    <property type="match status" value="1"/>
</dbReference>
<name>A0A328WKY7_9FLAO</name>
<keyword evidence="1" id="KW-1277">Toxin-antitoxin system</keyword>
<comment type="caution">
    <text evidence="2">The sequence shown here is derived from an EMBL/GenBank/DDBJ whole genome shotgun (WGS) entry which is preliminary data.</text>
</comment>
<evidence type="ECO:0000256" key="1">
    <source>
        <dbReference type="ARBA" id="ARBA00022649"/>
    </source>
</evidence>
<dbReference type="AlphaFoldDB" id="A0A328WKY7"/>
<dbReference type="InterPro" id="IPR035093">
    <property type="entry name" value="RelE/ParE_toxin_dom_sf"/>
</dbReference>
<keyword evidence="3" id="KW-1185">Reference proteome</keyword>
<reference evidence="2 3" key="1">
    <citation type="submission" date="2018-06" db="EMBL/GenBank/DDBJ databases">
        <title>Genomic Encyclopedia of Type Strains, Phase III (KMG-III): the genomes of soil and plant-associated and newly described type strains.</title>
        <authorList>
            <person name="Whitman W."/>
        </authorList>
    </citation>
    <scope>NUCLEOTIDE SEQUENCE [LARGE SCALE GENOMIC DNA]</scope>
    <source>
        <strain evidence="2 3">CGMCC 1.12504</strain>
    </source>
</reference>
<evidence type="ECO:0000313" key="2">
    <source>
        <dbReference type="EMBL" id="RAR46880.1"/>
    </source>
</evidence>
<dbReference type="Proteomes" id="UP000249518">
    <property type="component" value="Unassembled WGS sequence"/>
</dbReference>
<organism evidence="2 3">
    <name type="scientific">Flavobacterium lacus</name>
    <dbReference type="NCBI Taxonomy" id="1353778"/>
    <lineage>
        <taxon>Bacteria</taxon>
        <taxon>Pseudomonadati</taxon>
        <taxon>Bacteroidota</taxon>
        <taxon>Flavobacteriia</taxon>
        <taxon>Flavobacteriales</taxon>
        <taxon>Flavobacteriaceae</taxon>
        <taxon>Flavobacterium</taxon>
    </lineage>
</organism>
<dbReference type="InterPro" id="IPR007712">
    <property type="entry name" value="RelE/ParE_toxin"/>
</dbReference>
<dbReference type="NCBIfam" id="TIGR02385">
    <property type="entry name" value="RelE_StbE"/>
    <property type="match status" value="1"/>
</dbReference>
<evidence type="ECO:0000313" key="3">
    <source>
        <dbReference type="Proteomes" id="UP000249518"/>
    </source>
</evidence>
<protein>
    <submittedName>
        <fullName evidence="2">Addiction module RelE/StbE family toxin</fullName>
    </submittedName>
</protein>